<sequence length="142" mass="15795">MSAEETVEQAERADLSDLVRDRMAELGKGVRTIADATVDPENPDAGPQYKRGTLDNLINNRGVKPPTEAQLRGLQAALDVPLVALQRAASAQFFGYVSERWGGGAKHRLFIARIEEFSERELDKLDQMADIMLRRDGDEAQR</sequence>
<name>A0ABN4VUB1_9ACTN</name>
<evidence type="ECO:0008006" key="4">
    <source>
        <dbReference type="Google" id="ProtNLM"/>
    </source>
</evidence>
<evidence type="ECO:0000313" key="3">
    <source>
        <dbReference type="Proteomes" id="UP000187191"/>
    </source>
</evidence>
<protein>
    <recommendedName>
        <fullName evidence="4">XRE family transcriptional regulator</fullName>
    </recommendedName>
</protein>
<feature type="region of interest" description="Disordered" evidence="1">
    <location>
        <begin position="36"/>
        <end position="57"/>
    </location>
</feature>
<dbReference type="EMBL" id="CP015588">
    <property type="protein sequence ID" value="APY91065.1"/>
    <property type="molecule type" value="Genomic_DNA"/>
</dbReference>
<keyword evidence="3" id="KW-1185">Reference proteome</keyword>
<reference evidence="2 3" key="1">
    <citation type="submission" date="2016-05" db="EMBL/GenBank/DDBJ databases">
        <authorList>
            <person name="Gu J."/>
        </authorList>
    </citation>
    <scope>NUCLEOTIDE SEQUENCE [LARGE SCALE GENOMIC DNA]</scope>
    <source>
        <strain evidence="2 3">ACCC40021</strain>
    </source>
</reference>
<organism evidence="2 3">
    <name type="scientific">Streptomyces alfalfae</name>
    <dbReference type="NCBI Taxonomy" id="1642299"/>
    <lineage>
        <taxon>Bacteria</taxon>
        <taxon>Bacillati</taxon>
        <taxon>Actinomycetota</taxon>
        <taxon>Actinomycetes</taxon>
        <taxon>Kitasatosporales</taxon>
        <taxon>Streptomycetaceae</taxon>
        <taxon>Streptomyces</taxon>
    </lineage>
</organism>
<dbReference type="Proteomes" id="UP000187191">
    <property type="component" value="Chromosome"/>
</dbReference>
<evidence type="ECO:0000313" key="2">
    <source>
        <dbReference type="EMBL" id="APY91065.1"/>
    </source>
</evidence>
<evidence type="ECO:0000256" key="1">
    <source>
        <dbReference type="SAM" id="MobiDB-lite"/>
    </source>
</evidence>
<accession>A0ABN4VUB1</accession>
<proteinExistence type="predicted"/>
<gene>
    <name evidence="2" type="ORF">A7J05_23300</name>
</gene>